<dbReference type="Gene3D" id="3.90.182.10">
    <property type="entry name" value="Toxin - Anthrax Protective Antigen,domain 1"/>
    <property type="match status" value="1"/>
</dbReference>
<protein>
    <submittedName>
        <fullName evidence="2">PA14 domain containing protein</fullName>
    </submittedName>
</protein>
<name>A0A6J5KWQ3_9CAUD</name>
<accession>A0A6J5KWQ3</accession>
<dbReference type="PROSITE" id="PS51257">
    <property type="entry name" value="PROKAR_LIPOPROTEIN"/>
    <property type="match status" value="1"/>
</dbReference>
<reference evidence="2" key="1">
    <citation type="submission" date="2020-04" db="EMBL/GenBank/DDBJ databases">
        <authorList>
            <person name="Chiriac C."/>
            <person name="Salcher M."/>
            <person name="Ghai R."/>
            <person name="Kavagutti S V."/>
        </authorList>
    </citation>
    <scope>NUCLEOTIDE SEQUENCE</scope>
</reference>
<sequence length="223" mass="24248">MKHLLVLSALGLALASCGQNGSNGIDGKNFIPAPTTPIVQDLVQEDIDSIISFKNTYRVETGNTPLGTGLMCQVFTFTSGDRIQASIAGHNTLAGLVSVGYFEYKGLFNQPDSSSSLGNNVLPQPFKGLYKNNYLLRCQGQIVIQESGYHKFEANTDDASVLYIDGSVTIDNDNAHGITSKSNMKLLERGVHSFRLDYAQGNGNQALVIKMDEASIDARLYYR</sequence>
<dbReference type="SMART" id="SM00758">
    <property type="entry name" value="PA14"/>
    <property type="match status" value="1"/>
</dbReference>
<proteinExistence type="predicted"/>
<dbReference type="InterPro" id="IPR037524">
    <property type="entry name" value="PA14/GLEYA"/>
</dbReference>
<dbReference type="EMBL" id="LR796189">
    <property type="protein sequence ID" value="CAB4125655.1"/>
    <property type="molecule type" value="Genomic_DNA"/>
</dbReference>
<dbReference type="SUPFAM" id="SSF56988">
    <property type="entry name" value="Anthrax protective antigen"/>
    <property type="match status" value="1"/>
</dbReference>
<dbReference type="Pfam" id="PF07691">
    <property type="entry name" value="PA14"/>
    <property type="match status" value="1"/>
</dbReference>
<organism evidence="2">
    <name type="scientific">uncultured Caudovirales phage</name>
    <dbReference type="NCBI Taxonomy" id="2100421"/>
    <lineage>
        <taxon>Viruses</taxon>
        <taxon>Duplodnaviria</taxon>
        <taxon>Heunggongvirae</taxon>
        <taxon>Uroviricota</taxon>
        <taxon>Caudoviricetes</taxon>
        <taxon>Peduoviridae</taxon>
        <taxon>Maltschvirus</taxon>
        <taxon>Maltschvirus maltsch</taxon>
    </lineage>
</organism>
<dbReference type="InterPro" id="IPR011658">
    <property type="entry name" value="PA14_dom"/>
</dbReference>
<evidence type="ECO:0000259" key="1">
    <source>
        <dbReference type="PROSITE" id="PS51820"/>
    </source>
</evidence>
<dbReference type="PROSITE" id="PS51820">
    <property type="entry name" value="PA14"/>
    <property type="match status" value="1"/>
</dbReference>
<gene>
    <name evidence="2" type="ORF">UFOVP53_192</name>
</gene>
<evidence type="ECO:0000313" key="2">
    <source>
        <dbReference type="EMBL" id="CAB4125655.1"/>
    </source>
</evidence>
<feature type="domain" description="PA14" evidence="1">
    <location>
        <begin position="92"/>
        <end position="223"/>
    </location>
</feature>